<dbReference type="Proteomes" id="UP001159363">
    <property type="component" value="Chromosome 3"/>
</dbReference>
<gene>
    <name evidence="1" type="ORF">PR048_008164</name>
</gene>
<accession>A0ABQ9HWB8</accession>
<reference evidence="1 2" key="1">
    <citation type="submission" date="2023-02" db="EMBL/GenBank/DDBJ databases">
        <title>LHISI_Scaffold_Assembly.</title>
        <authorList>
            <person name="Stuart O.P."/>
            <person name="Cleave R."/>
            <person name="Magrath M.J.L."/>
            <person name="Mikheyev A.S."/>
        </authorList>
    </citation>
    <scope>NUCLEOTIDE SEQUENCE [LARGE SCALE GENOMIC DNA]</scope>
    <source>
        <strain evidence="1">Daus_M_001</strain>
        <tissue evidence="1">Leg muscle</tissue>
    </source>
</reference>
<proteinExistence type="predicted"/>
<comment type="caution">
    <text evidence="1">The sequence shown here is derived from an EMBL/GenBank/DDBJ whole genome shotgun (WGS) entry which is preliminary data.</text>
</comment>
<evidence type="ECO:0000313" key="2">
    <source>
        <dbReference type="Proteomes" id="UP001159363"/>
    </source>
</evidence>
<keyword evidence="2" id="KW-1185">Reference proteome</keyword>
<name>A0ABQ9HWB8_9NEOP</name>
<protein>
    <submittedName>
        <fullName evidence="1">Uncharacterized protein</fullName>
    </submittedName>
</protein>
<sequence length="552" mass="61913">MWESCRTILVVGGFSMGSPVCSPFHSSIAAVVPRRFGIAQLLLKVTQIAKLSALNHSLLKGSHMVFIREVGGVYSRTFLAIQVVLQKVMVMTSLRDKWRNELRRSERRYVLKTEEGGSNRNNYRKARRLVIKIRWSSKFTVRNVLGGAPYSSVVRGRLLTSLGRYSLNARELQTGLQGNSWSLFPNADNSCLQVNPPSPCMRGGGIVKYCQSEVGRPAQPLKASSKRLLRLKEALELTHCRVWNAENSNATLPDFGMWESCRTMSLVGGFSRASPFPPSLCFPALLHTSRCKGAPKSLPFIPIVRPIMRAASGVTLARKCSHTSLLDTRSCRLPYRKELGHSFTQLQLTPSPEACRNIYGLALTIWKVKRTPSPTERTMSSYGRQIVCRVACVTRRLMARDFAGKPISIAATTPRFTEAFIFKTPTFAIAMQIDGLVMFILMANVQKSPSNFLQIQVHGCASKVKKRVSDTGDTSTPMPHRSYAQGVQCFRRGTEMCKLDLQQWGFITRDESLQNKLRPYISQDPKSFRHASGTFMKQSYQIANTWYGLPVR</sequence>
<organism evidence="1 2">
    <name type="scientific">Dryococelus australis</name>
    <dbReference type="NCBI Taxonomy" id="614101"/>
    <lineage>
        <taxon>Eukaryota</taxon>
        <taxon>Metazoa</taxon>
        <taxon>Ecdysozoa</taxon>
        <taxon>Arthropoda</taxon>
        <taxon>Hexapoda</taxon>
        <taxon>Insecta</taxon>
        <taxon>Pterygota</taxon>
        <taxon>Neoptera</taxon>
        <taxon>Polyneoptera</taxon>
        <taxon>Phasmatodea</taxon>
        <taxon>Verophasmatodea</taxon>
        <taxon>Anareolatae</taxon>
        <taxon>Phasmatidae</taxon>
        <taxon>Eurycanthinae</taxon>
        <taxon>Dryococelus</taxon>
    </lineage>
</organism>
<evidence type="ECO:0000313" key="1">
    <source>
        <dbReference type="EMBL" id="KAJ8888672.1"/>
    </source>
</evidence>
<dbReference type="EMBL" id="JARBHB010000003">
    <property type="protein sequence ID" value="KAJ8888672.1"/>
    <property type="molecule type" value="Genomic_DNA"/>
</dbReference>